<evidence type="ECO:0000256" key="3">
    <source>
        <dbReference type="ARBA" id="ARBA00022845"/>
    </source>
</evidence>
<dbReference type="SUPFAM" id="SSF141457">
    <property type="entry name" value="BH3618-like"/>
    <property type="match status" value="1"/>
</dbReference>
<dbReference type="eggNOG" id="COG1699">
    <property type="taxonomic scope" value="Bacteria"/>
</dbReference>
<dbReference type="Gene3D" id="2.30.290.10">
    <property type="entry name" value="BH3618-like"/>
    <property type="match status" value="1"/>
</dbReference>
<dbReference type="GO" id="GO:0005737">
    <property type="term" value="C:cytoplasm"/>
    <property type="evidence" value="ECO:0007669"/>
    <property type="project" value="UniProtKB-SubCell"/>
</dbReference>
<dbReference type="PANTHER" id="PTHR39190:SF1">
    <property type="entry name" value="FLAGELLAR ASSEMBLY FACTOR FLIW"/>
    <property type="match status" value="1"/>
</dbReference>
<sequence length="159" mass="18280">MKTKHFGEIEIKEDRVYTFVDGIPGFEDLHQYMIIENTEEDMPFHWLQSLEESNLAFTIINPFTFKKDYEFDIDGVTLDKLNIKSHEDVVVYAIVTIPEDVSKMSANLAAPLIMNHVNRKGKQVLLQDSKYTSKHLILEEIKNASGIGHHSEEATEEVL</sequence>
<dbReference type="InterPro" id="IPR003775">
    <property type="entry name" value="Flagellar_assembly_factor_FliW"/>
</dbReference>
<comment type="subcellular location">
    <subcellularLocation>
        <location evidence="5">Cytoplasm</location>
    </subcellularLocation>
</comment>
<dbReference type="InterPro" id="IPR024046">
    <property type="entry name" value="Flagellar_assmbl_FliW_dom_sf"/>
</dbReference>
<dbReference type="STRING" id="350688.Clos_2495"/>
<dbReference type="NCBIfam" id="NF009798">
    <property type="entry name" value="PRK13285.2-1"/>
    <property type="match status" value="1"/>
</dbReference>
<keyword evidence="2 5" id="KW-1005">Bacterial flagellum biogenesis</keyword>
<comment type="similarity">
    <text evidence="5">Belongs to the FliW family.</text>
</comment>
<protein>
    <recommendedName>
        <fullName evidence="5">Flagellar assembly factor FliW</fullName>
    </recommendedName>
</protein>
<reference evidence="7" key="1">
    <citation type="submission" date="2007-10" db="EMBL/GenBank/DDBJ databases">
        <title>Complete genome of Alkaliphilus oremlandii OhILAs.</title>
        <authorList>
            <person name="Copeland A."/>
            <person name="Lucas S."/>
            <person name="Lapidus A."/>
            <person name="Barry K."/>
            <person name="Detter J.C."/>
            <person name="Glavina del Rio T."/>
            <person name="Hammon N."/>
            <person name="Israni S."/>
            <person name="Dalin E."/>
            <person name="Tice H."/>
            <person name="Pitluck S."/>
            <person name="Chain P."/>
            <person name="Malfatti S."/>
            <person name="Shin M."/>
            <person name="Vergez L."/>
            <person name="Schmutz J."/>
            <person name="Larimer F."/>
            <person name="Land M."/>
            <person name="Hauser L."/>
            <person name="Kyrpides N."/>
            <person name="Mikhailova N."/>
            <person name="Stolz J.F."/>
            <person name="Dawson A."/>
            <person name="Fisher E."/>
            <person name="Crable B."/>
            <person name="Perera E."/>
            <person name="Lisak J."/>
            <person name="Ranganathan M."/>
            <person name="Basu P."/>
            <person name="Richardson P."/>
        </authorList>
    </citation>
    <scope>NUCLEOTIDE SEQUENCE [LARGE SCALE GENOMIC DNA]</scope>
    <source>
        <strain evidence="7">OhILAs</strain>
    </source>
</reference>
<dbReference type="GO" id="GO:0006417">
    <property type="term" value="P:regulation of translation"/>
    <property type="evidence" value="ECO:0007669"/>
    <property type="project" value="UniProtKB-KW"/>
</dbReference>
<dbReference type="PANTHER" id="PTHR39190">
    <property type="entry name" value="FLAGELLAR ASSEMBLY FACTOR FLIW"/>
    <property type="match status" value="1"/>
</dbReference>
<evidence type="ECO:0000256" key="4">
    <source>
        <dbReference type="ARBA" id="ARBA00023186"/>
    </source>
</evidence>
<keyword evidence="7" id="KW-1185">Reference proteome</keyword>
<keyword evidence="3 5" id="KW-0810">Translation regulation</keyword>
<dbReference type="Pfam" id="PF02623">
    <property type="entry name" value="FliW"/>
    <property type="match status" value="1"/>
</dbReference>
<dbReference type="GO" id="GO:0044780">
    <property type="term" value="P:bacterial-type flagellum assembly"/>
    <property type="evidence" value="ECO:0007669"/>
    <property type="project" value="UniProtKB-UniRule"/>
</dbReference>
<evidence type="ECO:0000313" key="6">
    <source>
        <dbReference type="EMBL" id="ABW20027.1"/>
    </source>
</evidence>
<accession>A8MJP5</accession>
<comment type="function">
    <text evidence="5">Acts as an anti-CsrA protein, binds CsrA and prevents it from repressing translation of its target genes, one of which is flagellin. Binds to flagellin and participates in the assembly of the flagellum.</text>
</comment>
<name>A8MJP5_ALKOO</name>
<dbReference type="Proteomes" id="UP000000269">
    <property type="component" value="Chromosome"/>
</dbReference>
<gene>
    <name evidence="5" type="primary">fliW</name>
    <name evidence="6" type="ordered locus">Clos_2495</name>
</gene>
<evidence type="ECO:0000256" key="5">
    <source>
        <dbReference type="HAMAP-Rule" id="MF_01185"/>
    </source>
</evidence>
<dbReference type="OrthoDB" id="9801235at2"/>
<evidence type="ECO:0000256" key="1">
    <source>
        <dbReference type="ARBA" id="ARBA00022490"/>
    </source>
</evidence>
<organism evidence="6 7">
    <name type="scientific">Alkaliphilus oremlandii (strain OhILAs)</name>
    <name type="common">Clostridium oremlandii (strain OhILAs)</name>
    <dbReference type="NCBI Taxonomy" id="350688"/>
    <lineage>
        <taxon>Bacteria</taxon>
        <taxon>Bacillati</taxon>
        <taxon>Bacillota</taxon>
        <taxon>Clostridia</taxon>
        <taxon>Peptostreptococcales</taxon>
        <taxon>Natronincolaceae</taxon>
        <taxon>Alkaliphilus</taxon>
    </lineage>
</organism>
<dbReference type="KEGG" id="aoe:Clos_2495"/>
<dbReference type="HAMAP" id="MF_01185">
    <property type="entry name" value="FliW"/>
    <property type="match status" value="1"/>
</dbReference>
<evidence type="ECO:0000313" key="7">
    <source>
        <dbReference type="Proteomes" id="UP000000269"/>
    </source>
</evidence>
<dbReference type="NCBIfam" id="NF009793">
    <property type="entry name" value="PRK13285.1-1"/>
    <property type="match status" value="1"/>
</dbReference>
<dbReference type="HOGENOM" id="CLU_112356_0_2_9"/>
<dbReference type="AlphaFoldDB" id="A8MJP5"/>
<proteinExistence type="inferred from homology"/>
<keyword evidence="1 5" id="KW-0963">Cytoplasm</keyword>
<evidence type="ECO:0000256" key="2">
    <source>
        <dbReference type="ARBA" id="ARBA00022795"/>
    </source>
</evidence>
<keyword evidence="4 5" id="KW-0143">Chaperone</keyword>
<comment type="subunit">
    <text evidence="5">Interacts with translational regulator CsrA and flagellin(s).</text>
</comment>
<dbReference type="RefSeq" id="WP_012160334.1">
    <property type="nucleotide sequence ID" value="NC_009922.1"/>
</dbReference>
<dbReference type="EMBL" id="CP000853">
    <property type="protein sequence ID" value="ABW20027.1"/>
    <property type="molecule type" value="Genomic_DNA"/>
</dbReference>